<feature type="region of interest" description="Disordered" evidence="1">
    <location>
        <begin position="108"/>
        <end position="189"/>
    </location>
</feature>
<feature type="region of interest" description="Disordered" evidence="1">
    <location>
        <begin position="38"/>
        <end position="62"/>
    </location>
</feature>
<dbReference type="PROSITE" id="PS51043">
    <property type="entry name" value="DDHD"/>
    <property type="match status" value="1"/>
</dbReference>
<evidence type="ECO:0000256" key="1">
    <source>
        <dbReference type="SAM" id="MobiDB-lite"/>
    </source>
</evidence>
<dbReference type="InterPro" id="IPR029058">
    <property type="entry name" value="AB_hydrolase_fold"/>
</dbReference>
<dbReference type="RefSeq" id="XP_033648958.1">
    <property type="nucleotide sequence ID" value="XM_033799433.1"/>
</dbReference>
<reference evidence="3" key="1">
    <citation type="journal article" date="2020" name="Stud. Mycol.">
        <title>101 Dothideomycetes genomes: a test case for predicting lifestyles and emergence of pathogens.</title>
        <authorList>
            <person name="Haridas S."/>
            <person name="Albert R."/>
            <person name="Binder M."/>
            <person name="Bloem J."/>
            <person name="Labutti K."/>
            <person name="Salamov A."/>
            <person name="Andreopoulos B."/>
            <person name="Baker S."/>
            <person name="Barry K."/>
            <person name="Bills G."/>
            <person name="Bluhm B."/>
            <person name="Cannon C."/>
            <person name="Castanera R."/>
            <person name="Culley D."/>
            <person name="Daum C."/>
            <person name="Ezra D."/>
            <person name="Gonzalez J."/>
            <person name="Henrissat B."/>
            <person name="Kuo A."/>
            <person name="Liang C."/>
            <person name="Lipzen A."/>
            <person name="Lutzoni F."/>
            <person name="Magnuson J."/>
            <person name="Mondo S."/>
            <person name="Nolan M."/>
            <person name="Ohm R."/>
            <person name="Pangilinan J."/>
            <person name="Park H.-J."/>
            <person name="Ramirez L."/>
            <person name="Alfaro M."/>
            <person name="Sun H."/>
            <person name="Tritt A."/>
            <person name="Yoshinaga Y."/>
            <person name="Zwiers L.-H."/>
            <person name="Turgeon B."/>
            <person name="Goodwin S."/>
            <person name="Spatafora J."/>
            <person name="Crous P."/>
            <person name="Grigoriev I."/>
        </authorList>
    </citation>
    <scope>NUCLEOTIDE SEQUENCE</scope>
    <source>
        <strain evidence="3">CBS 379.55</strain>
    </source>
</reference>
<evidence type="ECO:0000313" key="4">
    <source>
        <dbReference type="Proteomes" id="UP000800097"/>
    </source>
</evidence>
<evidence type="ECO:0000259" key="2">
    <source>
        <dbReference type="PROSITE" id="PS51043"/>
    </source>
</evidence>
<dbReference type="AlphaFoldDB" id="A0A6A6J885"/>
<feature type="region of interest" description="Disordered" evidence="1">
    <location>
        <begin position="394"/>
        <end position="416"/>
    </location>
</feature>
<dbReference type="PANTHER" id="PTHR23509:SF6">
    <property type="entry name" value="PHOSPHOLIPASE C1020.13C-RELATED"/>
    <property type="match status" value="1"/>
</dbReference>
<dbReference type="SUPFAM" id="SSF53474">
    <property type="entry name" value="alpha/beta-Hydrolases"/>
    <property type="match status" value="1"/>
</dbReference>
<dbReference type="InterPro" id="IPR004177">
    <property type="entry name" value="DDHD_dom"/>
</dbReference>
<dbReference type="PANTHER" id="PTHR23509">
    <property type="entry name" value="PA-PL1 PHOSPHOLIPASE FAMILY"/>
    <property type="match status" value="1"/>
</dbReference>
<feature type="compositionally biased region" description="Basic and acidic residues" evidence="1">
    <location>
        <begin position="204"/>
        <end position="218"/>
    </location>
</feature>
<dbReference type="GO" id="GO:0005737">
    <property type="term" value="C:cytoplasm"/>
    <property type="evidence" value="ECO:0007669"/>
    <property type="project" value="TreeGrafter"/>
</dbReference>
<dbReference type="OrthoDB" id="69269at2759"/>
<proteinExistence type="predicted"/>
<sequence length="927" mass="103255">MTTPANRYIREVLHSVEAPPAIPVRYFYTSPLAIDDPLSPLPPPATAASSARRHPPRPFSEYDNDAIEKSWLELRKKILKHNEEVGEKASSTGTPPDVFDPAIARLKRKRGESASGKDIPGATQVRDITPTGSVGKGGEYSRSAEVLRDSRFSSGARLQGSCSSPLRRREDSVERSPVMSPTITGTPFIRAPSRRDVNYARRDGSIDATRRPTTHETDSYNWDDDTGSASHFHKDKGSSRPASIPKTFLSVKVPVGVSRLHHVVMDAQSFRMEPIYWSPVNDIAEVVRGSWFYKDTMLPVEVHVANMLEVGYLDLQPWTQTWKDELDSAVEAGAAGEMKILHKLWPQKSKKKPESRPVSSAQMQTGLVQNTLPEEEVDPETERREIVENACDLIDISTGPDGPDNKASGDRNYSHDGRKRLYRDAGVIYANEKEAYLLRPSLQPSDYYGRRPLANYIRKGRSIGIRVVRGFDQALWDELHPSKKTTTAMKAREGVSSAQAGIPPQSRQKLDLELALSERPQVTDLVLVIHGIGQKLSERIETFHFTHAINAFRRDVNVELGAADVKRHLRQDAGGIMVLPVNWRQRVSLEDEASGLEAEEDPSINQFTLKDITPDSLPSVRGIISDVMLDVPYYLSPTHNRKMVAACINEANRIYRLWCLNNPGFSNWGRVHLIAHSLGSVMAVDILSQQPSYVPPHFGEPSYPEEDIPRDHFIFNTTNLFVCGSPVGFFLLLKKAALLPRRDREKPGADSYATPGVAGEQGTYGCIPVDNVYNIINPYDPVAYRLNAAVDVSYSESLKHAIIPSANGSWLAFSNPFRKADTVHASHPRASVARLPSNVELETHDFTREEIAEKRAYLLNDNGQIDYFLKYGGGPLEIQYLTMLGAHSSYWVSRDFVRMIVVEVGRAPGKAGTVLAMRAQKKKAAVM</sequence>
<name>A0A6A6J885_WESOR</name>
<keyword evidence="4" id="KW-1185">Reference proteome</keyword>
<dbReference type="InterPro" id="IPR058055">
    <property type="entry name" value="PA-PLA1"/>
</dbReference>
<organism evidence="3 4">
    <name type="scientific">Westerdykella ornata</name>
    <dbReference type="NCBI Taxonomy" id="318751"/>
    <lineage>
        <taxon>Eukaryota</taxon>
        <taxon>Fungi</taxon>
        <taxon>Dikarya</taxon>
        <taxon>Ascomycota</taxon>
        <taxon>Pezizomycotina</taxon>
        <taxon>Dothideomycetes</taxon>
        <taxon>Pleosporomycetidae</taxon>
        <taxon>Pleosporales</taxon>
        <taxon>Sporormiaceae</taxon>
        <taxon>Westerdykella</taxon>
    </lineage>
</organism>
<dbReference type="SMART" id="SM01127">
    <property type="entry name" value="DDHD"/>
    <property type="match status" value="1"/>
</dbReference>
<feature type="region of interest" description="Disordered" evidence="1">
    <location>
        <begin position="347"/>
        <end position="366"/>
    </location>
</feature>
<gene>
    <name evidence="3" type="ORF">EI97DRAFT_437898</name>
</gene>
<feature type="compositionally biased region" description="Basic and acidic residues" evidence="1">
    <location>
        <begin position="403"/>
        <end position="416"/>
    </location>
</feature>
<feature type="compositionally biased region" description="Polar residues" evidence="1">
    <location>
        <begin position="357"/>
        <end position="366"/>
    </location>
</feature>
<feature type="domain" description="DDHD" evidence="2">
    <location>
        <begin position="713"/>
        <end position="906"/>
    </location>
</feature>
<feature type="region of interest" description="Disordered" evidence="1">
    <location>
        <begin position="204"/>
        <end position="241"/>
    </location>
</feature>
<dbReference type="GO" id="GO:0046872">
    <property type="term" value="F:metal ion binding"/>
    <property type="evidence" value="ECO:0007669"/>
    <property type="project" value="InterPro"/>
</dbReference>
<evidence type="ECO:0000313" key="3">
    <source>
        <dbReference type="EMBL" id="KAF2271419.1"/>
    </source>
</evidence>
<dbReference type="Pfam" id="PF02862">
    <property type="entry name" value="DDHD"/>
    <property type="match status" value="2"/>
</dbReference>
<accession>A0A6A6J885</accession>
<protein>
    <recommendedName>
        <fullName evidence="2">DDHD domain-containing protein</fullName>
    </recommendedName>
</protein>
<dbReference type="EMBL" id="ML986543">
    <property type="protein sequence ID" value="KAF2271419.1"/>
    <property type="molecule type" value="Genomic_DNA"/>
</dbReference>
<dbReference type="GO" id="GO:0004620">
    <property type="term" value="F:phospholipase activity"/>
    <property type="evidence" value="ECO:0007669"/>
    <property type="project" value="TreeGrafter"/>
</dbReference>
<dbReference type="GeneID" id="54552608"/>
<dbReference type="Proteomes" id="UP000800097">
    <property type="component" value="Unassembled WGS sequence"/>
</dbReference>